<dbReference type="EMBL" id="OU342829">
    <property type="protein sequence ID" value="CAG7580662.1"/>
    <property type="molecule type" value="Genomic_DNA"/>
</dbReference>
<gene>
    <name evidence="2" type="ORF">SLAVMIC_00513</name>
</gene>
<dbReference type="SUPFAM" id="SSF50199">
    <property type="entry name" value="Staphylococcal nuclease"/>
    <property type="match status" value="1"/>
</dbReference>
<proteinExistence type="predicted"/>
<dbReference type="GO" id="GO:0016787">
    <property type="term" value="F:hydrolase activity"/>
    <property type="evidence" value="ECO:0007669"/>
    <property type="project" value="UniProtKB-KW"/>
</dbReference>
<evidence type="ECO:0000259" key="1">
    <source>
        <dbReference type="Pfam" id="PF00565"/>
    </source>
</evidence>
<dbReference type="InterPro" id="IPR035437">
    <property type="entry name" value="SNase_OB-fold_sf"/>
</dbReference>
<name>A0A8D9CCC6_9VIRU</name>
<protein>
    <submittedName>
        <fullName evidence="2">Putative hydrolase</fullName>
    </submittedName>
</protein>
<organism evidence="2">
    <name type="scientific">uncultured marine phage</name>
    <dbReference type="NCBI Taxonomy" id="707152"/>
    <lineage>
        <taxon>Viruses</taxon>
        <taxon>environmental samples</taxon>
    </lineage>
</organism>
<dbReference type="Pfam" id="PF00565">
    <property type="entry name" value="SNase"/>
    <property type="match status" value="1"/>
</dbReference>
<reference evidence="2" key="1">
    <citation type="submission" date="2021-06" db="EMBL/GenBank/DDBJ databases">
        <authorList>
            <person name="Gannon L."/>
            <person name="Redgwell R T."/>
            <person name="Michniewski S."/>
            <person name="Harrison D C."/>
            <person name="Millard A."/>
        </authorList>
    </citation>
    <scope>NUCLEOTIDE SEQUENCE</scope>
</reference>
<feature type="domain" description="TNase-like" evidence="1">
    <location>
        <begin position="44"/>
        <end position="111"/>
    </location>
</feature>
<dbReference type="InterPro" id="IPR016071">
    <property type="entry name" value="Staphylococal_nuclease_OB-fold"/>
</dbReference>
<dbReference type="Gene3D" id="2.40.50.90">
    <property type="match status" value="1"/>
</dbReference>
<evidence type="ECO:0000313" key="2">
    <source>
        <dbReference type="EMBL" id="CAG7580662.1"/>
    </source>
</evidence>
<keyword evidence="2" id="KW-0378">Hydrolase</keyword>
<accession>A0A8D9CCC6</accession>
<sequence length="118" mass="13689">MYTYKAHIVRVLDGDTAEVNIKLGFDIEITKKLRIIAENHEYFDTPESYRPKSEAERAHGKLATARAIELLEGKDFVISSVKFGKYRYLGKITLENGEDYGDKMVNEGFQKRDFYEED</sequence>